<accession>A0A0G1NJN1</accession>
<comment type="cofactor">
    <cofactor evidence="1">
        <name>pyridoxal 5'-phosphate</name>
        <dbReference type="ChEBI" id="CHEBI:597326"/>
    </cofactor>
</comment>
<dbReference type="Gene3D" id="3.30.470.10">
    <property type="match status" value="1"/>
</dbReference>
<evidence type="ECO:0000256" key="3">
    <source>
        <dbReference type="ARBA" id="ARBA00022898"/>
    </source>
</evidence>
<dbReference type="GO" id="GO:0046394">
    <property type="term" value="P:carboxylic acid biosynthetic process"/>
    <property type="evidence" value="ECO:0007669"/>
    <property type="project" value="UniProtKB-ARBA"/>
</dbReference>
<comment type="caution">
    <text evidence="4">The sequence shown here is derived from an EMBL/GenBank/DDBJ whole genome shotgun (WGS) entry which is preliminary data.</text>
</comment>
<sequence length="269" mass="30858">MEFNFFSKNGKVLPIAQATVSLLSLEYAYGFGVYETLRVKDGQPLFIDDHVERLIKSAEIIKLEHALSVADIKKYIIDVLARTKENTYNIKLMLVGAPKPEDADFYIFASAPLFPDKKLYREGVRTIAVNFERPYPQAKTLNMLQSYLAYREAKRKDCYDALLVNREGNITEGTRTNFLAVKGNTIYSPFEKDILLGVARKYVLQTAKENGFMVEERNIPKNSLNEYDGAFLTSTSSKIMPIKKVDDFEYEKIPKSVYRLIDLFNQKLN</sequence>
<dbReference type="InterPro" id="IPR043131">
    <property type="entry name" value="BCAT-like_N"/>
</dbReference>
<dbReference type="GO" id="GO:0008483">
    <property type="term" value="F:transaminase activity"/>
    <property type="evidence" value="ECO:0007669"/>
    <property type="project" value="UniProtKB-KW"/>
</dbReference>
<keyword evidence="4" id="KW-0808">Transferase</keyword>
<evidence type="ECO:0000313" key="4">
    <source>
        <dbReference type="EMBL" id="KKU20661.1"/>
    </source>
</evidence>
<dbReference type="GO" id="GO:0005829">
    <property type="term" value="C:cytosol"/>
    <property type="evidence" value="ECO:0007669"/>
    <property type="project" value="TreeGrafter"/>
</dbReference>
<dbReference type="InterPro" id="IPR050571">
    <property type="entry name" value="Class-IV_PLP-Dep_Aminotrnsfr"/>
</dbReference>
<proteinExistence type="inferred from homology"/>
<dbReference type="FunFam" id="3.20.10.10:FF:000002">
    <property type="entry name" value="D-alanine aminotransferase"/>
    <property type="match status" value="1"/>
</dbReference>
<dbReference type="SUPFAM" id="SSF56752">
    <property type="entry name" value="D-aminoacid aminotransferase-like PLP-dependent enzymes"/>
    <property type="match status" value="1"/>
</dbReference>
<reference evidence="4 5" key="1">
    <citation type="journal article" date="2015" name="Nature">
        <title>rRNA introns, odd ribosomes, and small enigmatic genomes across a large radiation of phyla.</title>
        <authorList>
            <person name="Brown C.T."/>
            <person name="Hug L.A."/>
            <person name="Thomas B.C."/>
            <person name="Sharon I."/>
            <person name="Castelle C.J."/>
            <person name="Singh A."/>
            <person name="Wilkins M.J."/>
            <person name="Williams K.H."/>
            <person name="Banfield J.F."/>
        </authorList>
    </citation>
    <scope>NUCLEOTIDE SEQUENCE [LARGE SCALE GENOMIC DNA]</scope>
</reference>
<keyword evidence="4" id="KW-0032">Aminotransferase</keyword>
<dbReference type="InterPro" id="IPR043132">
    <property type="entry name" value="BCAT-like_C"/>
</dbReference>
<keyword evidence="3" id="KW-0663">Pyridoxal phosphate</keyword>
<name>A0A0G1NJN1_9BACT</name>
<dbReference type="Pfam" id="PF01063">
    <property type="entry name" value="Aminotran_4"/>
    <property type="match status" value="1"/>
</dbReference>
<dbReference type="CDD" id="cd00449">
    <property type="entry name" value="PLPDE_IV"/>
    <property type="match status" value="1"/>
</dbReference>
<dbReference type="InterPro" id="IPR036038">
    <property type="entry name" value="Aminotransferase-like"/>
</dbReference>
<dbReference type="PANTHER" id="PTHR42743:SF11">
    <property type="entry name" value="AMINODEOXYCHORISMATE LYASE"/>
    <property type="match status" value="1"/>
</dbReference>
<comment type="similarity">
    <text evidence="2">Belongs to the class-IV pyridoxal-phosphate-dependent aminotransferase family.</text>
</comment>
<evidence type="ECO:0000313" key="5">
    <source>
        <dbReference type="Proteomes" id="UP000034107"/>
    </source>
</evidence>
<dbReference type="AlphaFoldDB" id="A0A0G1NJN1"/>
<evidence type="ECO:0000256" key="1">
    <source>
        <dbReference type="ARBA" id="ARBA00001933"/>
    </source>
</evidence>
<dbReference type="Proteomes" id="UP000034107">
    <property type="component" value="Unassembled WGS sequence"/>
</dbReference>
<protein>
    <submittedName>
        <fullName evidence="4">Aminotransferase class IV</fullName>
    </submittedName>
</protein>
<dbReference type="InterPro" id="IPR001544">
    <property type="entry name" value="Aminotrans_IV"/>
</dbReference>
<dbReference type="Gene3D" id="3.20.10.10">
    <property type="entry name" value="D-amino Acid Aminotransferase, subunit A, domain 2"/>
    <property type="match status" value="1"/>
</dbReference>
<gene>
    <name evidence="4" type="ORF">UX31_C0033G0019</name>
</gene>
<dbReference type="PANTHER" id="PTHR42743">
    <property type="entry name" value="AMINO-ACID AMINOTRANSFERASE"/>
    <property type="match status" value="1"/>
</dbReference>
<organism evidence="4 5">
    <name type="scientific">Candidatus Nomurabacteria bacterium GW2011_GWA1_46_11</name>
    <dbReference type="NCBI Taxonomy" id="1618732"/>
    <lineage>
        <taxon>Bacteria</taxon>
        <taxon>Candidatus Nomuraibacteriota</taxon>
    </lineage>
</organism>
<dbReference type="EMBL" id="LCLS01000033">
    <property type="protein sequence ID" value="KKU20661.1"/>
    <property type="molecule type" value="Genomic_DNA"/>
</dbReference>
<dbReference type="GO" id="GO:0008652">
    <property type="term" value="P:amino acid biosynthetic process"/>
    <property type="evidence" value="ECO:0007669"/>
    <property type="project" value="UniProtKB-ARBA"/>
</dbReference>
<evidence type="ECO:0000256" key="2">
    <source>
        <dbReference type="ARBA" id="ARBA00009320"/>
    </source>
</evidence>